<dbReference type="Proteomes" id="UP001596990">
    <property type="component" value="Unassembled WGS sequence"/>
</dbReference>
<comment type="caution">
    <text evidence="1">The sequence shown here is derived from an EMBL/GenBank/DDBJ whole genome shotgun (WGS) entry which is preliminary data.</text>
</comment>
<protein>
    <recommendedName>
        <fullName evidence="3">DUF4367 domain-containing protein</fullName>
    </recommendedName>
</protein>
<evidence type="ECO:0000313" key="1">
    <source>
        <dbReference type="EMBL" id="MFD1019225.1"/>
    </source>
</evidence>
<evidence type="ECO:0000313" key="2">
    <source>
        <dbReference type="Proteomes" id="UP001596990"/>
    </source>
</evidence>
<accession>A0ABW3L1Y4</accession>
<organism evidence="1 2">
    <name type="scientific">Thalassobacillus hwangdonensis</name>
    <dbReference type="NCBI Taxonomy" id="546108"/>
    <lineage>
        <taxon>Bacteria</taxon>
        <taxon>Bacillati</taxon>
        <taxon>Bacillota</taxon>
        <taxon>Bacilli</taxon>
        <taxon>Bacillales</taxon>
        <taxon>Bacillaceae</taxon>
        <taxon>Thalassobacillus</taxon>
    </lineage>
</organism>
<name>A0ABW3L1Y4_9BACI</name>
<sequence length="289" mass="32651">MSDLLDRRLKKSNKQVKYSKVDFDEQNIQNIMDAVHAASPAQKRGRWVKRLTAVPVVAACSLLLLQYYPDTAGTDIHSAADIPARTTAEALYKHTPLAVVHENAEHEVEVATRFSNQAVEDTVASFSEFKEQQQSVGVTPFHTSVFSAHDDQEKLKEVYQNILYKISSFYSLYDVPGVTLTELEFNPESKVVHQVYASSLEHKEGDTGTVHIHQYRADLATNMKPEYHTTHKHEAIGSMKINGQTFTRYKHGEHVIVHTEISNQIHELEFSEGFGDEAIKAILNAYQPK</sequence>
<proteinExistence type="predicted"/>
<dbReference type="RefSeq" id="WP_386058713.1">
    <property type="nucleotide sequence ID" value="NZ_JBHTKL010000002.1"/>
</dbReference>
<evidence type="ECO:0008006" key="3">
    <source>
        <dbReference type="Google" id="ProtNLM"/>
    </source>
</evidence>
<reference evidence="2" key="1">
    <citation type="journal article" date="2019" name="Int. J. Syst. Evol. Microbiol.">
        <title>The Global Catalogue of Microorganisms (GCM) 10K type strain sequencing project: providing services to taxonomists for standard genome sequencing and annotation.</title>
        <authorList>
            <consortium name="The Broad Institute Genomics Platform"/>
            <consortium name="The Broad Institute Genome Sequencing Center for Infectious Disease"/>
            <person name="Wu L."/>
            <person name="Ma J."/>
        </authorList>
    </citation>
    <scope>NUCLEOTIDE SEQUENCE [LARGE SCALE GENOMIC DNA]</scope>
    <source>
        <strain evidence="2">CCUG 56607</strain>
    </source>
</reference>
<keyword evidence="2" id="KW-1185">Reference proteome</keyword>
<gene>
    <name evidence="1" type="ORF">ACFQ2J_08465</name>
</gene>
<dbReference type="EMBL" id="JBHTKL010000002">
    <property type="protein sequence ID" value="MFD1019225.1"/>
    <property type="molecule type" value="Genomic_DNA"/>
</dbReference>